<comment type="similarity">
    <text evidence="1 4">Belongs to the Nudix hydrolase family. NudJ subfamily.</text>
</comment>
<dbReference type="AlphaFoldDB" id="A0A931H5Z4"/>
<organism evidence="6 7">
    <name type="scientific">Caenimonas aquaedulcis</name>
    <dbReference type="NCBI Taxonomy" id="2793270"/>
    <lineage>
        <taxon>Bacteria</taxon>
        <taxon>Pseudomonadati</taxon>
        <taxon>Pseudomonadota</taxon>
        <taxon>Betaproteobacteria</taxon>
        <taxon>Burkholderiales</taxon>
        <taxon>Comamonadaceae</taxon>
        <taxon>Caenimonas</taxon>
    </lineage>
</organism>
<proteinExistence type="inferred from homology"/>
<dbReference type="GO" id="GO:0017111">
    <property type="term" value="F:ribonucleoside triphosphate phosphatase activity"/>
    <property type="evidence" value="ECO:0007669"/>
    <property type="project" value="InterPro"/>
</dbReference>
<evidence type="ECO:0000259" key="5">
    <source>
        <dbReference type="PROSITE" id="PS51462"/>
    </source>
</evidence>
<keyword evidence="4" id="KW-0460">Magnesium</keyword>
<dbReference type="GO" id="GO:0004787">
    <property type="term" value="F:thiamine diphosphate phosphatase activity"/>
    <property type="evidence" value="ECO:0007669"/>
    <property type="project" value="InterPro"/>
</dbReference>
<dbReference type="Gene3D" id="3.90.79.10">
    <property type="entry name" value="Nucleoside Triphosphate Pyrophosphohydrolase"/>
    <property type="match status" value="1"/>
</dbReference>
<dbReference type="CDD" id="cd03675">
    <property type="entry name" value="NUDIX_Hydrolase"/>
    <property type="match status" value="1"/>
</dbReference>
<dbReference type="Proteomes" id="UP000651050">
    <property type="component" value="Unassembled WGS sequence"/>
</dbReference>
<dbReference type="InterPro" id="IPR015797">
    <property type="entry name" value="NUDIX_hydrolase-like_dom_sf"/>
</dbReference>
<dbReference type="InterPro" id="IPR000086">
    <property type="entry name" value="NUDIX_hydrolase_dom"/>
</dbReference>
<dbReference type="Pfam" id="PF00293">
    <property type="entry name" value="NUDIX"/>
    <property type="match status" value="1"/>
</dbReference>
<keyword evidence="7" id="KW-1185">Reference proteome</keyword>
<dbReference type="PANTHER" id="PTHR43222">
    <property type="entry name" value="NUDIX HYDROLASE 23"/>
    <property type="match status" value="1"/>
</dbReference>
<dbReference type="InterPro" id="IPR033713">
    <property type="entry name" value="NudJ"/>
</dbReference>
<name>A0A931H5Z4_9BURK</name>
<evidence type="ECO:0000256" key="3">
    <source>
        <dbReference type="ARBA" id="ARBA00015552"/>
    </source>
</evidence>
<comment type="cofactor">
    <cofactor evidence="4">
        <name>Mg(2+)</name>
        <dbReference type="ChEBI" id="CHEBI:18420"/>
    </cofactor>
</comment>
<gene>
    <name evidence="4" type="primary">nudJ</name>
    <name evidence="6" type="ORF">I5803_14290</name>
</gene>
<comment type="caution">
    <text evidence="6">The sequence shown here is derived from an EMBL/GenBank/DDBJ whole genome shotgun (WGS) entry which is preliminary data.</text>
</comment>
<comment type="subunit">
    <text evidence="2 4">Monomer.</text>
</comment>
<evidence type="ECO:0000313" key="6">
    <source>
        <dbReference type="EMBL" id="MBG9389201.1"/>
    </source>
</evidence>
<dbReference type="GO" id="GO:0017110">
    <property type="term" value="F:nucleoside diphosphate phosphatase activity"/>
    <property type="evidence" value="ECO:0007669"/>
    <property type="project" value="InterPro"/>
</dbReference>
<accession>A0A931H5Z4</accession>
<evidence type="ECO:0000313" key="7">
    <source>
        <dbReference type="Proteomes" id="UP000651050"/>
    </source>
</evidence>
<dbReference type="RefSeq" id="WP_196987011.1">
    <property type="nucleotide sequence ID" value="NZ_JADWYS010000001.1"/>
</dbReference>
<dbReference type="PANTHER" id="PTHR43222:SF11">
    <property type="entry name" value="PHOSPHATASE NUDJ"/>
    <property type="match status" value="1"/>
</dbReference>
<sequence length="165" mass="18135">MTALRWKPTVTVAAVIEQGGRFLLVEEETKLGLKFNTPAGHLDPGETPAQGCAREVLEEAAYDFTPTAFLGLYLARSRKNSTGEDQTYLRLAFCGEVGAHHPERPLDHGIVRAVWMTLDEVRATVDRHRSPLVLTCIEDYLAGVRMPLSAIHTHESVLTAPDGEA</sequence>
<feature type="domain" description="Nudix hydrolase" evidence="5">
    <location>
        <begin position="5"/>
        <end position="138"/>
    </location>
</feature>
<dbReference type="EC" id="3.6.1.-" evidence="4"/>
<dbReference type="SUPFAM" id="SSF55811">
    <property type="entry name" value="Nudix"/>
    <property type="match status" value="1"/>
</dbReference>
<dbReference type="PROSITE" id="PS51462">
    <property type="entry name" value="NUDIX"/>
    <property type="match status" value="1"/>
</dbReference>
<evidence type="ECO:0000256" key="2">
    <source>
        <dbReference type="ARBA" id="ARBA00011245"/>
    </source>
</evidence>
<reference evidence="6" key="1">
    <citation type="submission" date="2020-11" db="EMBL/GenBank/DDBJ databases">
        <title>Bacterial whole genome sequence for Caenimonas sp. DR4.4.</title>
        <authorList>
            <person name="Le V."/>
            <person name="Ko S.-R."/>
            <person name="Ahn C.-Y."/>
            <person name="Oh H.-M."/>
        </authorList>
    </citation>
    <scope>NUCLEOTIDE SEQUENCE</scope>
    <source>
        <strain evidence="6">DR4.4</strain>
    </source>
</reference>
<evidence type="ECO:0000256" key="1">
    <source>
        <dbReference type="ARBA" id="ARBA00007608"/>
    </source>
</evidence>
<dbReference type="EMBL" id="JADWYS010000001">
    <property type="protein sequence ID" value="MBG9389201.1"/>
    <property type="molecule type" value="Genomic_DNA"/>
</dbReference>
<protein>
    <recommendedName>
        <fullName evidence="3 4">Phosphatase NudJ</fullName>
        <ecNumber evidence="4">3.6.1.-</ecNumber>
    </recommendedName>
</protein>
<keyword evidence="4 6" id="KW-0378">Hydrolase</keyword>
<evidence type="ECO:0000256" key="4">
    <source>
        <dbReference type="RuleBase" id="RU364043"/>
    </source>
</evidence>